<keyword evidence="2" id="KW-0689">Ribosomal protein</keyword>
<evidence type="ECO:0000256" key="1">
    <source>
        <dbReference type="ARBA" id="ARBA00010111"/>
    </source>
</evidence>
<dbReference type="EMBL" id="NMUH01001426">
    <property type="protein sequence ID" value="MQL92236.1"/>
    <property type="molecule type" value="Genomic_DNA"/>
</dbReference>
<name>A0A843VAJ4_COLES</name>
<dbReference type="Pfam" id="PF00468">
    <property type="entry name" value="Ribosomal_L34"/>
    <property type="match status" value="1"/>
</dbReference>
<organism evidence="4 5">
    <name type="scientific">Colocasia esculenta</name>
    <name type="common">Wild taro</name>
    <name type="synonym">Arum esculentum</name>
    <dbReference type="NCBI Taxonomy" id="4460"/>
    <lineage>
        <taxon>Eukaryota</taxon>
        <taxon>Viridiplantae</taxon>
        <taxon>Streptophyta</taxon>
        <taxon>Embryophyta</taxon>
        <taxon>Tracheophyta</taxon>
        <taxon>Spermatophyta</taxon>
        <taxon>Magnoliopsida</taxon>
        <taxon>Liliopsida</taxon>
        <taxon>Araceae</taxon>
        <taxon>Aroideae</taxon>
        <taxon>Colocasieae</taxon>
        <taxon>Colocasia</taxon>
    </lineage>
</organism>
<evidence type="ECO:0000256" key="3">
    <source>
        <dbReference type="ARBA" id="ARBA00023274"/>
    </source>
</evidence>
<dbReference type="AlphaFoldDB" id="A0A843VAJ4"/>
<protein>
    <submittedName>
        <fullName evidence="4">Uncharacterized protein</fullName>
    </submittedName>
</protein>
<sequence>MSSKTLARAGASLLTRLLPAPRLTQSSANLAAKLSSNRPAPSFLTGFQVAPPAVRAGWDDLETMKLFASAEGMHFPCGLPSARFFWEDGEESLSDEPMLLLPKRTYQPSHVKRKRTHGYFARGVLNIV</sequence>
<accession>A0A843VAJ4</accession>
<dbReference type="Gene3D" id="1.10.287.3980">
    <property type="match status" value="1"/>
</dbReference>
<comment type="caution">
    <text evidence="4">The sequence shown here is derived from an EMBL/GenBank/DDBJ whole genome shotgun (WGS) entry which is preliminary data.</text>
</comment>
<keyword evidence="3" id="KW-0687">Ribonucleoprotein</keyword>
<comment type="similarity">
    <text evidence="1">Belongs to the bacterial ribosomal protein bL34 family.</text>
</comment>
<dbReference type="PANTHER" id="PTHR14503">
    <property type="entry name" value="MITOCHONDRIAL RIBOSOMAL PROTEIN 34 FAMILY MEMBER"/>
    <property type="match status" value="1"/>
</dbReference>
<proteinExistence type="inferred from homology"/>
<evidence type="ECO:0000256" key="2">
    <source>
        <dbReference type="ARBA" id="ARBA00022980"/>
    </source>
</evidence>
<evidence type="ECO:0000313" key="4">
    <source>
        <dbReference type="EMBL" id="MQL92236.1"/>
    </source>
</evidence>
<reference evidence="4" key="1">
    <citation type="submission" date="2017-07" db="EMBL/GenBank/DDBJ databases">
        <title>Taro Niue Genome Assembly and Annotation.</title>
        <authorList>
            <person name="Atibalentja N."/>
            <person name="Keating K."/>
            <person name="Fields C.J."/>
        </authorList>
    </citation>
    <scope>NUCLEOTIDE SEQUENCE</scope>
    <source>
        <strain evidence="4">Niue_2</strain>
        <tissue evidence="4">Leaf</tissue>
    </source>
</reference>
<dbReference type="GO" id="GO:0005762">
    <property type="term" value="C:mitochondrial large ribosomal subunit"/>
    <property type="evidence" value="ECO:0007669"/>
    <property type="project" value="TreeGrafter"/>
</dbReference>
<dbReference type="GO" id="GO:0003735">
    <property type="term" value="F:structural constituent of ribosome"/>
    <property type="evidence" value="ECO:0007669"/>
    <property type="project" value="InterPro"/>
</dbReference>
<keyword evidence="5" id="KW-1185">Reference proteome</keyword>
<dbReference type="InterPro" id="IPR000271">
    <property type="entry name" value="Ribosomal_bL34"/>
</dbReference>
<dbReference type="OrthoDB" id="431691at2759"/>
<evidence type="ECO:0000313" key="5">
    <source>
        <dbReference type="Proteomes" id="UP000652761"/>
    </source>
</evidence>
<gene>
    <name evidence="4" type="ORF">Taro_024860</name>
</gene>
<dbReference type="Proteomes" id="UP000652761">
    <property type="component" value="Unassembled WGS sequence"/>
</dbReference>
<dbReference type="GO" id="GO:0006412">
    <property type="term" value="P:translation"/>
    <property type="evidence" value="ECO:0007669"/>
    <property type="project" value="InterPro"/>
</dbReference>
<dbReference type="PANTHER" id="PTHR14503:SF12">
    <property type="entry name" value="RIBOSOMAL PROTEIN L34"/>
    <property type="match status" value="1"/>
</dbReference>